<comment type="caution">
    <text evidence="2">The sequence shown here is derived from an EMBL/GenBank/DDBJ whole genome shotgun (WGS) entry which is preliminary data.</text>
</comment>
<evidence type="ECO:0000313" key="3">
    <source>
        <dbReference type="Proteomes" id="UP000075606"/>
    </source>
</evidence>
<dbReference type="SUPFAM" id="SSF143422">
    <property type="entry name" value="Transposase IS200-like"/>
    <property type="match status" value="1"/>
</dbReference>
<evidence type="ECO:0000313" key="2">
    <source>
        <dbReference type="EMBL" id="KYG73556.1"/>
    </source>
</evidence>
<dbReference type="InterPro" id="IPR036515">
    <property type="entry name" value="Transposase_17_sf"/>
</dbReference>
<dbReference type="STRING" id="333140.AWW68_12765"/>
<dbReference type="InterPro" id="IPR002686">
    <property type="entry name" value="Transposase_17"/>
</dbReference>
<keyword evidence="3" id="KW-1185">Reference proteome</keyword>
<dbReference type="AlphaFoldDB" id="A0A150X4A5"/>
<dbReference type="GO" id="GO:0006313">
    <property type="term" value="P:DNA transposition"/>
    <property type="evidence" value="ECO:0007669"/>
    <property type="project" value="InterPro"/>
</dbReference>
<dbReference type="GO" id="GO:0003677">
    <property type="term" value="F:DNA binding"/>
    <property type="evidence" value="ECO:0007669"/>
    <property type="project" value="InterPro"/>
</dbReference>
<dbReference type="PANTHER" id="PTHR33360:SF2">
    <property type="entry name" value="TRANSPOSASE FOR INSERTION SEQUENCE ELEMENT IS200"/>
    <property type="match status" value="1"/>
</dbReference>
<organism evidence="2 3">
    <name type="scientific">Roseivirga spongicola</name>
    <dbReference type="NCBI Taxonomy" id="333140"/>
    <lineage>
        <taxon>Bacteria</taxon>
        <taxon>Pseudomonadati</taxon>
        <taxon>Bacteroidota</taxon>
        <taxon>Cytophagia</taxon>
        <taxon>Cytophagales</taxon>
        <taxon>Roseivirgaceae</taxon>
        <taxon>Roseivirga</taxon>
    </lineage>
</organism>
<dbReference type="Pfam" id="PF01797">
    <property type="entry name" value="Y1_Tnp"/>
    <property type="match status" value="1"/>
</dbReference>
<dbReference type="EMBL" id="LRPC01000028">
    <property type="protein sequence ID" value="KYG73556.1"/>
    <property type="molecule type" value="Genomic_DNA"/>
</dbReference>
<dbReference type="PANTHER" id="PTHR33360">
    <property type="entry name" value="TRANSPOSASE FOR INSERTION SEQUENCE ELEMENT IS200"/>
    <property type="match status" value="1"/>
</dbReference>
<dbReference type="SMART" id="SM01321">
    <property type="entry name" value="Y1_Tnp"/>
    <property type="match status" value="1"/>
</dbReference>
<name>A0A150X4A5_9BACT</name>
<accession>A0A150X4A5</accession>
<evidence type="ECO:0000259" key="1">
    <source>
        <dbReference type="SMART" id="SM01321"/>
    </source>
</evidence>
<protein>
    <submittedName>
        <fullName evidence="2">Transposase</fullName>
    </submittedName>
</protein>
<gene>
    <name evidence="2" type="ORF">AWW68_12765</name>
</gene>
<dbReference type="Gene3D" id="3.30.70.1290">
    <property type="entry name" value="Transposase IS200-like"/>
    <property type="match status" value="1"/>
</dbReference>
<proteinExistence type="predicted"/>
<dbReference type="GO" id="GO:0004803">
    <property type="term" value="F:transposase activity"/>
    <property type="evidence" value="ECO:0007669"/>
    <property type="project" value="InterPro"/>
</dbReference>
<dbReference type="Proteomes" id="UP000075606">
    <property type="component" value="Unassembled WGS sequence"/>
</dbReference>
<dbReference type="RefSeq" id="WP_068221993.1">
    <property type="nucleotide sequence ID" value="NZ_CP139724.1"/>
</dbReference>
<feature type="domain" description="Transposase IS200-like" evidence="1">
    <location>
        <begin position="5"/>
        <end position="119"/>
    </location>
</feature>
<reference evidence="2 3" key="1">
    <citation type="submission" date="2016-01" db="EMBL/GenBank/DDBJ databases">
        <title>Genome sequencing of Roseivirga spongicola UST030701-084.</title>
        <authorList>
            <person name="Selvaratnam C."/>
            <person name="Thevarajoo S."/>
            <person name="Goh K.M."/>
            <person name="Ee R."/>
            <person name="Chan K.-G."/>
            <person name="Chong C.S."/>
        </authorList>
    </citation>
    <scope>NUCLEOTIDE SEQUENCE [LARGE SCALE GENOMIC DNA]</scope>
    <source>
        <strain evidence="2 3">UST030701-084</strain>
    </source>
</reference>
<sequence length="153" mass="18190">MANTYTQIYIHYVFVVKGRDNLIKETIREELQKYITGIIKNHGHLCIAIYCMPDHTHILIGLNPIQSVCDLARDIKANSSKWINEKKFLKNKFNWQIGYGAFSYAQSQVQTVVKYINNQPAHHRKTSFREEYIDFLSKFRVDYNEEYLFEFLD</sequence>
<dbReference type="OrthoDB" id="9797997at2"/>
<dbReference type="NCBIfam" id="NF033573">
    <property type="entry name" value="transpos_IS200"/>
    <property type="match status" value="1"/>
</dbReference>